<evidence type="ECO:0000256" key="1">
    <source>
        <dbReference type="SAM" id="SignalP"/>
    </source>
</evidence>
<sequence>MMSMKHYLVILGLTTVLFASSCSKKNTSLAPEKIPSVQGTKDPIVDHGRLFFSSQADYVEFIKRNFRKKMQDQLGFISLNSTLRSLSDKVPVSAEIKDLRDFGFPAELLSILNEHGEMRIGNDIIWYHNGKKYYIPVVDEERLSVIKEQPGLIAQSFDARQIKLQTTDPNGKSDLGLTATDSRYIKEFFLWGNVHTRFVHEVTGFIENTNVGTWIAYSVIRLKLEWKDCCKWNPATSMRDISVNLTGSANLYNGTGTLPTNGFYIMGPSVAINETDVSNSDYVLTLAAVEGRGSLLSGSHWTLRLDGSIYQYAQNDYLTNAWTNTGTPLW</sequence>
<gene>
    <name evidence="2" type="ORF">CLV59_101844</name>
</gene>
<reference evidence="2 3" key="1">
    <citation type="submission" date="2018-06" db="EMBL/GenBank/DDBJ databases">
        <title>Genomic Encyclopedia of Archaeal and Bacterial Type Strains, Phase II (KMG-II): from individual species to whole genera.</title>
        <authorList>
            <person name="Goeker M."/>
        </authorList>
    </citation>
    <scope>NUCLEOTIDE SEQUENCE [LARGE SCALE GENOMIC DNA]</scope>
    <source>
        <strain evidence="2 3">DSM 29821</strain>
    </source>
</reference>
<keyword evidence="3" id="KW-1185">Reference proteome</keyword>
<dbReference type="Proteomes" id="UP000249819">
    <property type="component" value="Unassembled WGS sequence"/>
</dbReference>
<feature type="chain" id="PRO_5016400916" evidence="1">
    <location>
        <begin position="22"/>
        <end position="330"/>
    </location>
</feature>
<dbReference type="AlphaFoldDB" id="A0A327WCV7"/>
<evidence type="ECO:0000313" key="2">
    <source>
        <dbReference type="EMBL" id="RAJ88079.1"/>
    </source>
</evidence>
<protein>
    <submittedName>
        <fullName evidence="2">Uncharacterized protein</fullName>
    </submittedName>
</protein>
<evidence type="ECO:0000313" key="3">
    <source>
        <dbReference type="Proteomes" id="UP000249819"/>
    </source>
</evidence>
<name>A0A327WCV7_9BACT</name>
<dbReference type="PROSITE" id="PS51257">
    <property type="entry name" value="PROKAR_LIPOPROTEIN"/>
    <property type="match status" value="1"/>
</dbReference>
<proteinExistence type="predicted"/>
<keyword evidence="1" id="KW-0732">Signal</keyword>
<accession>A0A327WCV7</accession>
<feature type="signal peptide" evidence="1">
    <location>
        <begin position="1"/>
        <end position="21"/>
    </location>
</feature>
<dbReference type="EMBL" id="QLMA01000001">
    <property type="protein sequence ID" value="RAJ88079.1"/>
    <property type="molecule type" value="Genomic_DNA"/>
</dbReference>
<comment type="caution">
    <text evidence="2">The sequence shown here is derived from an EMBL/GenBank/DDBJ whole genome shotgun (WGS) entry which is preliminary data.</text>
</comment>
<organism evidence="2 3">
    <name type="scientific">Chitinophaga dinghuensis</name>
    <dbReference type="NCBI Taxonomy" id="1539050"/>
    <lineage>
        <taxon>Bacteria</taxon>
        <taxon>Pseudomonadati</taxon>
        <taxon>Bacteroidota</taxon>
        <taxon>Chitinophagia</taxon>
        <taxon>Chitinophagales</taxon>
        <taxon>Chitinophagaceae</taxon>
        <taxon>Chitinophaga</taxon>
    </lineage>
</organism>